<dbReference type="Gene3D" id="1.10.10.10">
    <property type="entry name" value="Winged helix-like DNA-binding domain superfamily/Winged helix DNA-binding domain"/>
    <property type="match status" value="1"/>
</dbReference>
<keyword evidence="5" id="KW-1185">Reference proteome</keyword>
<dbReference type="InterPro" id="IPR048846">
    <property type="entry name" value="PaaX-like_central"/>
</dbReference>
<dbReference type="Pfam" id="PF20803">
    <property type="entry name" value="PaaX_M"/>
    <property type="match status" value="1"/>
</dbReference>
<dbReference type="Gene3D" id="3.30.70.2650">
    <property type="match status" value="1"/>
</dbReference>
<dbReference type="PIRSF" id="PIRSF020623">
    <property type="entry name" value="PaaX"/>
    <property type="match status" value="1"/>
</dbReference>
<accession>A0A9W6SSV7</accession>
<evidence type="ECO:0000259" key="3">
    <source>
        <dbReference type="Pfam" id="PF20803"/>
    </source>
</evidence>
<proteinExistence type="predicted"/>
<feature type="domain" description="Transcriptional repressor PaaX-like C-terminal" evidence="2">
    <location>
        <begin position="168"/>
        <end position="255"/>
    </location>
</feature>
<dbReference type="RefSeq" id="WP_285667439.1">
    <property type="nucleotide sequence ID" value="NZ_BSTX01000008.1"/>
</dbReference>
<dbReference type="InterPro" id="IPR036388">
    <property type="entry name" value="WH-like_DNA-bd_sf"/>
</dbReference>
<feature type="domain" description="Transcriptional repressor PaaX-like central Cas2-like" evidence="3">
    <location>
        <begin position="88"/>
        <end position="148"/>
    </location>
</feature>
<dbReference type="InterPro" id="IPR013225">
    <property type="entry name" value="PaaX_C"/>
</dbReference>
<feature type="domain" description="Transcriptional repressor PaaX-like N-terminal" evidence="1">
    <location>
        <begin position="2"/>
        <end position="70"/>
    </location>
</feature>
<dbReference type="InterPro" id="IPR012906">
    <property type="entry name" value="PaaX-like_N"/>
</dbReference>
<dbReference type="GO" id="GO:0006351">
    <property type="term" value="P:DNA-templated transcription"/>
    <property type="evidence" value="ECO:0007669"/>
    <property type="project" value="InterPro"/>
</dbReference>
<dbReference type="EMBL" id="BSTX01000008">
    <property type="protein sequence ID" value="GLZ81871.1"/>
    <property type="molecule type" value="Genomic_DNA"/>
</dbReference>
<evidence type="ECO:0008006" key="6">
    <source>
        <dbReference type="Google" id="ProtNLM"/>
    </source>
</evidence>
<evidence type="ECO:0000313" key="5">
    <source>
        <dbReference type="Proteomes" id="UP001165079"/>
    </source>
</evidence>
<sequence length="262" mass="28773">MRARSALFDLYGDHLRNRGGAAPIAALVRLLAPLGIAAPAVRTAVSRMLRQDWLTPVRLGRQRGYALTGRAVRRLDSAGARIYRTARREWDGHFDLLVLTPPTDRTARARMAAQLQLFGYGRLGDGSTWLSPWQAEEAGQLLTEAGVPHERFHARHGGDATALVARAWDLRDLGLAYEKFIDELEPVVSAIGPMSGDEAAYAARFRLVHAFRAFLFRDPQLPAALLPAGWAGSAAAAFFDAQAARLRPAADRHVDRMLTETT</sequence>
<dbReference type="Pfam" id="PF08223">
    <property type="entry name" value="PaaX_C"/>
    <property type="match status" value="1"/>
</dbReference>
<protein>
    <recommendedName>
        <fullName evidence="6">PaaX family transcriptional regulator</fullName>
    </recommendedName>
</protein>
<comment type="caution">
    <text evidence="4">The sequence shown here is derived from an EMBL/GenBank/DDBJ whole genome shotgun (WGS) entry which is preliminary data.</text>
</comment>
<dbReference type="Gene3D" id="1.20.58.1460">
    <property type="match status" value="1"/>
</dbReference>
<organism evidence="4 5">
    <name type="scientific">Actinorhabdospora filicis</name>
    <dbReference type="NCBI Taxonomy" id="1785913"/>
    <lineage>
        <taxon>Bacteria</taxon>
        <taxon>Bacillati</taxon>
        <taxon>Actinomycetota</taxon>
        <taxon>Actinomycetes</taxon>
        <taxon>Micromonosporales</taxon>
        <taxon>Micromonosporaceae</taxon>
        <taxon>Actinorhabdospora</taxon>
    </lineage>
</organism>
<dbReference type="Pfam" id="PF07848">
    <property type="entry name" value="PaaX"/>
    <property type="match status" value="1"/>
</dbReference>
<dbReference type="InterPro" id="IPR011965">
    <property type="entry name" value="PaaX_trns_reg"/>
</dbReference>
<evidence type="ECO:0000259" key="1">
    <source>
        <dbReference type="Pfam" id="PF07848"/>
    </source>
</evidence>
<name>A0A9W6SSV7_9ACTN</name>
<evidence type="ECO:0000259" key="2">
    <source>
        <dbReference type="Pfam" id="PF08223"/>
    </source>
</evidence>
<dbReference type="PANTHER" id="PTHR30319:SF1">
    <property type="entry name" value="TRANSCRIPTIONAL REPRESSOR PAAX"/>
    <property type="match status" value="1"/>
</dbReference>
<reference evidence="4" key="1">
    <citation type="submission" date="2023-03" db="EMBL/GenBank/DDBJ databases">
        <title>Actinorhabdospora filicis NBRC 111898.</title>
        <authorList>
            <person name="Ichikawa N."/>
            <person name="Sato H."/>
            <person name="Tonouchi N."/>
        </authorList>
    </citation>
    <scope>NUCLEOTIDE SEQUENCE</scope>
    <source>
        <strain evidence="4">NBRC 111898</strain>
    </source>
</reference>
<dbReference type="AlphaFoldDB" id="A0A9W6SSV7"/>
<gene>
    <name evidence="4" type="ORF">Afil01_66780</name>
</gene>
<dbReference type="Proteomes" id="UP001165079">
    <property type="component" value="Unassembled WGS sequence"/>
</dbReference>
<evidence type="ECO:0000313" key="4">
    <source>
        <dbReference type="EMBL" id="GLZ81871.1"/>
    </source>
</evidence>
<dbReference type="PANTHER" id="PTHR30319">
    <property type="entry name" value="PHENYLACETIC ACID REGULATOR-RELATED TRANSCRIPTIONAL REPRESSOR"/>
    <property type="match status" value="1"/>
</dbReference>